<keyword evidence="3" id="KW-0274">FAD</keyword>
<dbReference type="RefSeq" id="WP_097653898.1">
    <property type="nucleotide sequence ID" value="NZ_LYXE01000110.1"/>
</dbReference>
<dbReference type="EMBL" id="LYXE01000110">
    <property type="protein sequence ID" value="PDV98171.1"/>
    <property type="molecule type" value="Genomic_DNA"/>
</dbReference>
<dbReference type="SUPFAM" id="SSF55424">
    <property type="entry name" value="FAD/NAD-linked reductases, dimerisation (C-terminal) domain"/>
    <property type="match status" value="1"/>
</dbReference>
<dbReference type="Gene3D" id="3.50.50.60">
    <property type="entry name" value="FAD/NAD(P)-binding domain"/>
    <property type="match status" value="2"/>
</dbReference>
<evidence type="ECO:0000259" key="5">
    <source>
        <dbReference type="Pfam" id="PF07992"/>
    </source>
</evidence>
<organism evidence="6 7">
    <name type="scientific">Candidatus Chloroploca asiatica</name>
    <dbReference type="NCBI Taxonomy" id="1506545"/>
    <lineage>
        <taxon>Bacteria</taxon>
        <taxon>Bacillati</taxon>
        <taxon>Chloroflexota</taxon>
        <taxon>Chloroflexia</taxon>
        <taxon>Chloroflexales</taxon>
        <taxon>Chloroflexineae</taxon>
        <taxon>Oscillochloridaceae</taxon>
        <taxon>Candidatus Chloroploca</taxon>
    </lineage>
</organism>
<dbReference type="InterPro" id="IPR004099">
    <property type="entry name" value="Pyr_nucl-diS_OxRdtase_dimer"/>
</dbReference>
<dbReference type="AlphaFoldDB" id="A0A2H3KW78"/>
<dbReference type="Pfam" id="PF07992">
    <property type="entry name" value="Pyr_redox_2"/>
    <property type="match status" value="1"/>
</dbReference>
<dbReference type="InterPro" id="IPR023753">
    <property type="entry name" value="FAD/NAD-binding_dom"/>
</dbReference>
<dbReference type="Proteomes" id="UP000220922">
    <property type="component" value="Unassembled WGS sequence"/>
</dbReference>
<dbReference type="PANTHER" id="PTHR43014:SF1">
    <property type="entry name" value="NAD(P)H DEHYDROGENASE (QUINONE)"/>
    <property type="match status" value="1"/>
</dbReference>
<dbReference type="Pfam" id="PF02852">
    <property type="entry name" value="Pyr_redox_dim"/>
    <property type="match status" value="1"/>
</dbReference>
<sequence length="419" mass="43791">MMQVVIIGGGPAGIEAARTAAPHATVKVVTAGAVGEWRPMTMRVWLAAAAAGERDVAKIVARAKQVATDWQTRCADELATLEVETIAGRGRLGKPGEVLVEPLDGGPTQSLNADAIILAAGAQVAFPEAVAPDGERMLTSGDLGVLQTCPERVMVLGDGRAGFELCHLFSLLGAEVSWLIPEASPRTHVAPEVDGYLTRMLERQGVRVVPHATVQRLAHKGEDVTATLADGTRYGGEIALLAFERRPDPMAVGLSLDLLDTDIYGQTKLRGVYLVGDILAPHAASIAMAQGRAAALHAVRRSSAPADIRDIVLTFMYQPQVAKVGRLTTEGAHGSVTIALNESMAAHADGATEGFLTLAWDHGGYVAGALAVAPAAAEILAPVAMAMRAGMQLRDLAAIYGPHPSVSELAAMAARRVEL</sequence>
<feature type="domain" description="FAD/NAD(P)-binding" evidence="5">
    <location>
        <begin position="2"/>
        <end position="291"/>
    </location>
</feature>
<evidence type="ECO:0008006" key="8">
    <source>
        <dbReference type="Google" id="ProtNLM"/>
    </source>
</evidence>
<dbReference type="OrthoDB" id="9786503at2"/>
<comment type="caution">
    <text evidence="6">The sequence shown here is derived from an EMBL/GenBank/DDBJ whole genome shotgun (WGS) entry which is preliminary data.</text>
</comment>
<keyword evidence="7" id="KW-1185">Reference proteome</keyword>
<name>A0A2H3KW78_9CHLR</name>
<dbReference type="Gene3D" id="3.30.390.30">
    <property type="match status" value="1"/>
</dbReference>
<evidence type="ECO:0000313" key="6">
    <source>
        <dbReference type="EMBL" id="PDV98171.1"/>
    </source>
</evidence>
<gene>
    <name evidence="6" type="ORF">A9Q02_03585</name>
</gene>
<keyword evidence="2" id="KW-0285">Flavoprotein</keyword>
<comment type="cofactor">
    <cofactor evidence="1">
        <name>FAD</name>
        <dbReference type="ChEBI" id="CHEBI:57692"/>
    </cofactor>
</comment>
<evidence type="ECO:0000256" key="1">
    <source>
        <dbReference type="ARBA" id="ARBA00001974"/>
    </source>
</evidence>
<dbReference type="PRINTS" id="PR00411">
    <property type="entry name" value="PNDRDTASEI"/>
</dbReference>
<dbReference type="GO" id="GO:0003955">
    <property type="term" value="F:NAD(P)H dehydrogenase (quinone) activity"/>
    <property type="evidence" value="ECO:0007669"/>
    <property type="project" value="TreeGrafter"/>
</dbReference>
<dbReference type="InterPro" id="IPR036188">
    <property type="entry name" value="FAD/NAD-bd_sf"/>
</dbReference>
<dbReference type="InterPro" id="IPR016156">
    <property type="entry name" value="FAD/NAD-linked_Rdtase_dimer_sf"/>
</dbReference>
<dbReference type="SUPFAM" id="SSF51905">
    <property type="entry name" value="FAD/NAD(P)-binding domain"/>
    <property type="match status" value="1"/>
</dbReference>
<dbReference type="PANTHER" id="PTHR43014">
    <property type="entry name" value="MERCURIC REDUCTASE"/>
    <property type="match status" value="1"/>
</dbReference>
<dbReference type="PRINTS" id="PR00368">
    <property type="entry name" value="FADPNR"/>
</dbReference>
<evidence type="ECO:0000256" key="2">
    <source>
        <dbReference type="ARBA" id="ARBA00022630"/>
    </source>
</evidence>
<reference evidence="6 7" key="1">
    <citation type="submission" date="2016-05" db="EMBL/GenBank/DDBJ databases">
        <authorList>
            <person name="Lavstsen T."/>
            <person name="Jespersen J.S."/>
        </authorList>
    </citation>
    <scope>NUCLEOTIDE SEQUENCE [LARGE SCALE GENOMIC DNA]</scope>
    <source>
        <strain evidence="6 7">B7-9</strain>
    </source>
</reference>
<evidence type="ECO:0000313" key="7">
    <source>
        <dbReference type="Proteomes" id="UP000220922"/>
    </source>
</evidence>
<protein>
    <recommendedName>
        <fullName evidence="8">Pyridine nucleotide-disulfide oxidoreductase</fullName>
    </recommendedName>
</protein>
<accession>A0A2H3KW78</accession>
<proteinExistence type="predicted"/>
<dbReference type="GO" id="GO:0050660">
    <property type="term" value="F:flavin adenine dinucleotide binding"/>
    <property type="evidence" value="ECO:0007669"/>
    <property type="project" value="TreeGrafter"/>
</dbReference>
<evidence type="ECO:0000259" key="4">
    <source>
        <dbReference type="Pfam" id="PF02852"/>
    </source>
</evidence>
<evidence type="ECO:0000256" key="3">
    <source>
        <dbReference type="ARBA" id="ARBA00022827"/>
    </source>
</evidence>
<feature type="domain" description="Pyridine nucleotide-disulphide oxidoreductase dimerisation" evidence="4">
    <location>
        <begin position="317"/>
        <end position="409"/>
    </location>
</feature>